<reference evidence="2" key="2">
    <citation type="journal article" date="2021" name="Microbiome">
        <title>Successional dynamics and alternative stable states in a saline activated sludge microbial community over 9 years.</title>
        <authorList>
            <person name="Wang Y."/>
            <person name="Ye J."/>
            <person name="Ju F."/>
            <person name="Liu L."/>
            <person name="Boyd J.A."/>
            <person name="Deng Y."/>
            <person name="Parks D.H."/>
            <person name="Jiang X."/>
            <person name="Yin X."/>
            <person name="Woodcroft B.J."/>
            <person name="Tyson G.W."/>
            <person name="Hugenholtz P."/>
            <person name="Polz M.F."/>
            <person name="Zhang T."/>
        </authorList>
    </citation>
    <scope>NUCLEOTIDE SEQUENCE</scope>
    <source>
        <strain evidence="2">HKST-UBA01</strain>
    </source>
</reference>
<proteinExistence type="predicted"/>
<sequence length="74" mass="8318">MATIEECEARILSLEEAASHQEQHIRELSATVFELRTALDRLESFFRRQQERLESLSAASGAGDAPAHDPPPHY</sequence>
<dbReference type="PANTHER" id="PTHR36508">
    <property type="entry name" value="PROTEIN SLYX"/>
    <property type="match status" value="1"/>
</dbReference>
<evidence type="ECO:0000313" key="2">
    <source>
        <dbReference type="EMBL" id="MCA9728153.1"/>
    </source>
</evidence>
<evidence type="ECO:0000313" key="3">
    <source>
        <dbReference type="Proteomes" id="UP000697710"/>
    </source>
</evidence>
<feature type="region of interest" description="Disordered" evidence="1">
    <location>
        <begin position="55"/>
        <end position="74"/>
    </location>
</feature>
<name>A0A956LZM5_UNCEI</name>
<comment type="caution">
    <text evidence="2">The sequence shown here is derived from an EMBL/GenBank/DDBJ whole genome shotgun (WGS) entry which is preliminary data.</text>
</comment>
<accession>A0A956LZM5</accession>
<dbReference type="Pfam" id="PF04102">
    <property type="entry name" value="SlyX"/>
    <property type="match status" value="1"/>
</dbReference>
<reference evidence="2" key="1">
    <citation type="submission" date="2020-04" db="EMBL/GenBank/DDBJ databases">
        <authorList>
            <person name="Zhang T."/>
        </authorList>
    </citation>
    <scope>NUCLEOTIDE SEQUENCE</scope>
    <source>
        <strain evidence="2">HKST-UBA01</strain>
    </source>
</reference>
<protein>
    <submittedName>
        <fullName evidence="2">SlyX family protein</fullName>
    </submittedName>
</protein>
<dbReference type="InterPro" id="IPR007236">
    <property type="entry name" value="SlyX"/>
</dbReference>
<organism evidence="2 3">
    <name type="scientific">Eiseniibacteriota bacterium</name>
    <dbReference type="NCBI Taxonomy" id="2212470"/>
    <lineage>
        <taxon>Bacteria</taxon>
        <taxon>Candidatus Eiseniibacteriota</taxon>
    </lineage>
</organism>
<evidence type="ECO:0000256" key="1">
    <source>
        <dbReference type="SAM" id="MobiDB-lite"/>
    </source>
</evidence>
<dbReference type="Proteomes" id="UP000697710">
    <property type="component" value="Unassembled WGS sequence"/>
</dbReference>
<dbReference type="PANTHER" id="PTHR36508:SF1">
    <property type="entry name" value="PROTEIN SLYX"/>
    <property type="match status" value="1"/>
</dbReference>
<dbReference type="EMBL" id="JAGQHR010000311">
    <property type="protein sequence ID" value="MCA9728153.1"/>
    <property type="molecule type" value="Genomic_DNA"/>
</dbReference>
<gene>
    <name evidence="2" type="ORF">KC729_10750</name>
</gene>
<dbReference type="AlphaFoldDB" id="A0A956LZM5"/>